<sequence length="1104" mass="123329">MHVSKGVQKIKLSKKFQEICVKIGDCKSREEEEEIVSKWMERVKTNLNKSNLKISQLYENVISLVHLTLLGYDTTFGQINAVNLTQDTQMMTKALGYLACSAILDSQSSLLILIINSTQRDLSSQHPTSMALALTAICHLVTADLIPSVINFVSQCLQHNIALIRQKAIMCIHSFAHKDPSCVVDFFPELVRLLSDSDLSIVNSIVLTFISLLEKELNIRQICETLPDIINTVMLIQQGQARTEYYHQRFLAPFVLVNIYTLFQKMAPQMPELGNEIAQILTFSLQNGTTECSATSCVLYEAVRTCIACNLINIPQLRGAISLFMGSEDQNYIYVGLGLLSAIPDFADEFQDTVIDCLNHPDATIRLRTLGLLHAMANESNSQIIIVNMLKFFQKTKNENIRIELADRITSIASKYSPSPIWFAKTMEQLFSIGGDQVRPEVAFAIMDIVDVICDEEMKKSIVNLYIDVAQSGKRLSNVFVIIIAKIIGEYADLSDEYDLNFIALLLCDLCDAYEEPRFWILNALLEVSSKLDKVPQQVSDVFENYKHSKSIIVQEICYESTALLNYIDDLKGMIENITKDRNKTDRKEFPDNYDQELTFLDDFVQDAIENKGAREYIPLDQREADLNVPVETKQLKFTYQQPASTNNYEESLNVPPGGGPYGPQESQTQETEDQNNALDLTGVKMVWGETGVHQEYENQGADAQVENGDSYYSQQQEKPVSMFERLKIQKTPGASQEDVQRKKMAKSLFGNKKSAPASQEPSGSIPTANGPYGNQPPVNGPYGNTPINGPYGNQPPVSGPYGNQPPVSGPYGNQPIVSGPYGNPPSEPTAEKLNMAGVAPQVYGSPDKMQISEQDYQLIERVSSEINSPPPQPIQDFINQGGEFIDIYKDNQLSVSVIARNATILLCVTNINPKNPMINVSISLEGAEGLESSTITHPQTITAIPNMQAVLSMSKYKFPQQMKSFPEFIFTVTVNYNKTRKAQFQIKPQFVSLATFITPFQATTPQFGQMWTHGGTELILTIDRTDPSISLDFISHLMNQVVHAKTVQRIGMEEIFCGMLVTTPFKVLIHVKFGSEKIDIKLLTKAPALTRALFELLKSLILK</sequence>
<evidence type="ECO:0000256" key="4">
    <source>
        <dbReference type="ARBA" id="ARBA00023136"/>
    </source>
</evidence>
<dbReference type="Pfam" id="PF01602">
    <property type="entry name" value="Adaptin_N"/>
    <property type="match status" value="1"/>
</dbReference>
<evidence type="ECO:0000313" key="8">
    <source>
        <dbReference type="Proteomes" id="UP001470230"/>
    </source>
</evidence>
<dbReference type="InterPro" id="IPR028269">
    <property type="entry name" value="AP4E1_C"/>
</dbReference>
<evidence type="ECO:0000256" key="2">
    <source>
        <dbReference type="ARBA" id="ARBA00022448"/>
    </source>
</evidence>
<comment type="caution">
    <text evidence="7">The sequence shown here is derived from an EMBL/GenBank/DDBJ whole genome shotgun (WGS) entry which is preliminary data.</text>
</comment>
<keyword evidence="3" id="KW-0653">Protein transport</keyword>
<feature type="compositionally biased region" description="Polar residues" evidence="5">
    <location>
        <begin position="757"/>
        <end position="768"/>
    </location>
</feature>
<proteinExistence type="predicted"/>
<evidence type="ECO:0000313" key="7">
    <source>
        <dbReference type="EMBL" id="KAK8860288.1"/>
    </source>
</evidence>
<comment type="subcellular location">
    <subcellularLocation>
        <location evidence="1">Endomembrane system</location>
    </subcellularLocation>
</comment>
<keyword evidence="8" id="KW-1185">Reference proteome</keyword>
<keyword evidence="2" id="KW-0813">Transport</keyword>
<dbReference type="SUPFAM" id="SSF48371">
    <property type="entry name" value="ARM repeat"/>
    <property type="match status" value="1"/>
</dbReference>
<evidence type="ECO:0000259" key="6">
    <source>
        <dbReference type="SMART" id="SM01356"/>
    </source>
</evidence>
<dbReference type="Proteomes" id="UP001470230">
    <property type="component" value="Unassembled WGS sequence"/>
</dbReference>
<evidence type="ECO:0000256" key="3">
    <source>
        <dbReference type="ARBA" id="ARBA00022927"/>
    </source>
</evidence>
<dbReference type="EMBL" id="JAPFFF010000018">
    <property type="protein sequence ID" value="KAK8860288.1"/>
    <property type="molecule type" value="Genomic_DNA"/>
</dbReference>
<dbReference type="Pfam" id="PF14807">
    <property type="entry name" value="AP4E_app_platf"/>
    <property type="match status" value="1"/>
</dbReference>
<dbReference type="Gene3D" id="1.25.10.10">
    <property type="entry name" value="Leucine-rich Repeat Variant"/>
    <property type="match status" value="1"/>
</dbReference>
<feature type="compositionally biased region" description="Polar residues" evidence="5">
    <location>
        <begin position="639"/>
        <end position="651"/>
    </location>
</feature>
<keyword evidence="4" id="KW-0472">Membrane</keyword>
<dbReference type="SMART" id="SM01356">
    <property type="entry name" value="AP4E_app_platf"/>
    <property type="match status" value="1"/>
</dbReference>
<gene>
    <name evidence="7" type="ORF">M9Y10_011952</name>
</gene>
<evidence type="ECO:0000256" key="5">
    <source>
        <dbReference type="SAM" id="MobiDB-lite"/>
    </source>
</evidence>
<dbReference type="InterPro" id="IPR050840">
    <property type="entry name" value="Adaptor_Complx_Large_Subunit"/>
</dbReference>
<reference evidence="7 8" key="1">
    <citation type="submission" date="2024-04" db="EMBL/GenBank/DDBJ databases">
        <title>Tritrichomonas musculus Genome.</title>
        <authorList>
            <person name="Alves-Ferreira E."/>
            <person name="Grigg M."/>
            <person name="Lorenzi H."/>
            <person name="Galac M."/>
        </authorList>
    </citation>
    <scope>NUCLEOTIDE SEQUENCE [LARGE SCALE GENOMIC DNA]</scope>
    <source>
        <strain evidence="7 8">EAF2021</strain>
    </source>
</reference>
<dbReference type="InterPro" id="IPR016024">
    <property type="entry name" value="ARM-type_fold"/>
</dbReference>
<name>A0ABR2IBC0_9EUKA</name>
<evidence type="ECO:0000256" key="1">
    <source>
        <dbReference type="ARBA" id="ARBA00004308"/>
    </source>
</evidence>
<feature type="region of interest" description="Disordered" evidence="5">
    <location>
        <begin position="639"/>
        <end position="674"/>
    </location>
</feature>
<dbReference type="InterPro" id="IPR011989">
    <property type="entry name" value="ARM-like"/>
</dbReference>
<dbReference type="PANTHER" id="PTHR22780">
    <property type="entry name" value="ADAPTIN, ALPHA/GAMMA/EPSILON"/>
    <property type="match status" value="1"/>
</dbReference>
<accession>A0ABR2IBC0</accession>
<protein>
    <recommendedName>
        <fullName evidence="6">AP-4 complex subunit epsilon-1 C-terminal domain-containing protein</fullName>
    </recommendedName>
</protein>
<feature type="region of interest" description="Disordered" evidence="5">
    <location>
        <begin position="730"/>
        <end position="832"/>
    </location>
</feature>
<dbReference type="InterPro" id="IPR002553">
    <property type="entry name" value="Clathrin/coatomer_adapt-like_N"/>
</dbReference>
<organism evidence="7 8">
    <name type="scientific">Tritrichomonas musculus</name>
    <dbReference type="NCBI Taxonomy" id="1915356"/>
    <lineage>
        <taxon>Eukaryota</taxon>
        <taxon>Metamonada</taxon>
        <taxon>Parabasalia</taxon>
        <taxon>Tritrichomonadida</taxon>
        <taxon>Tritrichomonadidae</taxon>
        <taxon>Tritrichomonas</taxon>
    </lineage>
</organism>
<feature type="domain" description="AP-4 complex subunit epsilon-1 C-terminal" evidence="6">
    <location>
        <begin position="999"/>
        <end position="1103"/>
    </location>
</feature>
<feature type="compositionally biased region" description="Polar residues" evidence="5">
    <location>
        <begin position="665"/>
        <end position="674"/>
    </location>
</feature>